<gene>
    <name evidence="3" type="ORF">A9C19_15940</name>
</gene>
<feature type="region of interest" description="Disordered" evidence="1">
    <location>
        <begin position="42"/>
        <end position="70"/>
    </location>
</feature>
<proteinExistence type="predicted"/>
<keyword evidence="2" id="KW-1133">Transmembrane helix</keyword>
<dbReference type="EMBL" id="CP016020">
    <property type="protein sequence ID" value="APH06111.1"/>
    <property type="molecule type" value="Genomic_DNA"/>
</dbReference>
<evidence type="ECO:0000313" key="4">
    <source>
        <dbReference type="Proteomes" id="UP000181936"/>
    </source>
</evidence>
<protein>
    <submittedName>
        <fullName evidence="3">Uncharacterized protein</fullName>
    </submittedName>
</protein>
<dbReference type="Proteomes" id="UP000181936">
    <property type="component" value="Chromosome"/>
</dbReference>
<keyword evidence="2" id="KW-0812">Transmembrane</keyword>
<organism evidence="3 4">
    <name type="scientific">Bacillus weihaiensis</name>
    <dbReference type="NCBI Taxonomy" id="1547283"/>
    <lineage>
        <taxon>Bacteria</taxon>
        <taxon>Bacillati</taxon>
        <taxon>Bacillota</taxon>
        <taxon>Bacilli</taxon>
        <taxon>Bacillales</taxon>
        <taxon>Bacillaceae</taxon>
        <taxon>Bacillus</taxon>
    </lineage>
</organism>
<dbReference type="KEGG" id="bwh:A9C19_15940"/>
<reference evidence="3 4" key="1">
    <citation type="journal article" date="2016" name="Sci. Rep.">
        <title>Complete genome sequence and transcriptomic analysis of a novel marine strain Bacillus weihaiensis reveals the mechanism of brown algae degradation.</title>
        <authorList>
            <person name="Zhu Y."/>
            <person name="Chen P."/>
            <person name="Bao Y."/>
            <person name="Men Y."/>
            <person name="Zeng Y."/>
            <person name="Yang J."/>
            <person name="Sun J."/>
            <person name="Sun Y."/>
        </authorList>
    </citation>
    <scope>NUCLEOTIDE SEQUENCE [LARGE SCALE GENOMIC DNA]</scope>
    <source>
        <strain evidence="3 4">Alg07</strain>
    </source>
</reference>
<dbReference type="AlphaFoldDB" id="A0A1L3MUT7"/>
<evidence type="ECO:0000313" key="3">
    <source>
        <dbReference type="EMBL" id="APH06111.1"/>
    </source>
</evidence>
<evidence type="ECO:0000256" key="2">
    <source>
        <dbReference type="SAM" id="Phobius"/>
    </source>
</evidence>
<keyword evidence="4" id="KW-1185">Reference proteome</keyword>
<sequence length="70" mass="7260">MRGLSAIMGVLSAIMGVLSAIMGALSAIMSVLSAIRLKPTISAPPPDARLKVPGPHSIKAQKHSRDQGTR</sequence>
<keyword evidence="2" id="KW-0472">Membrane</keyword>
<name>A0A1L3MUT7_9BACI</name>
<accession>A0A1L3MUT7</accession>
<dbReference type="RefSeq" id="WP_072580913.1">
    <property type="nucleotide sequence ID" value="NZ_CP016020.1"/>
</dbReference>
<feature type="transmembrane region" description="Helical" evidence="2">
    <location>
        <begin position="6"/>
        <end position="32"/>
    </location>
</feature>
<evidence type="ECO:0000256" key="1">
    <source>
        <dbReference type="SAM" id="MobiDB-lite"/>
    </source>
</evidence>